<dbReference type="EMBL" id="JAAKDE010000010">
    <property type="protein sequence ID" value="MBA2132964.1"/>
    <property type="molecule type" value="Genomic_DNA"/>
</dbReference>
<organism evidence="2 3">
    <name type="scientific">Capillibacterium thermochitinicola</name>
    <dbReference type="NCBI Taxonomy" id="2699427"/>
    <lineage>
        <taxon>Bacteria</taxon>
        <taxon>Bacillati</taxon>
        <taxon>Bacillota</taxon>
        <taxon>Capillibacterium</taxon>
    </lineage>
</organism>
<dbReference type="RefSeq" id="WP_181339419.1">
    <property type="nucleotide sequence ID" value="NZ_JAAKDE010000010.1"/>
</dbReference>
<accession>A0A8J6LLX6</accession>
<dbReference type="InterPro" id="IPR051683">
    <property type="entry name" value="Enoyl-CoA_Hydratase/Isomerase"/>
</dbReference>
<gene>
    <name evidence="2" type="ORF">G5B42_05325</name>
</gene>
<comment type="caution">
    <text evidence="2">The sequence shown here is derived from an EMBL/GenBank/DDBJ whole genome shotgun (WGS) entry which is preliminary data.</text>
</comment>
<dbReference type="GO" id="GO:0008300">
    <property type="term" value="P:isoprenoid catabolic process"/>
    <property type="evidence" value="ECO:0007669"/>
    <property type="project" value="TreeGrafter"/>
</dbReference>
<dbReference type="SUPFAM" id="SSF52096">
    <property type="entry name" value="ClpP/crotonase"/>
    <property type="match status" value="1"/>
</dbReference>
<evidence type="ECO:0000313" key="2">
    <source>
        <dbReference type="EMBL" id="MBA2132964.1"/>
    </source>
</evidence>
<dbReference type="PANTHER" id="PTHR42964:SF1">
    <property type="entry name" value="POLYKETIDE BIOSYNTHESIS ENOYL-COA HYDRATASE PKSH-RELATED"/>
    <property type="match status" value="1"/>
</dbReference>
<dbReference type="PANTHER" id="PTHR42964">
    <property type="entry name" value="ENOYL-COA HYDRATASE"/>
    <property type="match status" value="1"/>
</dbReference>
<comment type="similarity">
    <text evidence="1">Belongs to the enoyl-CoA hydratase/isomerase family.</text>
</comment>
<protein>
    <submittedName>
        <fullName evidence="2">Enoyl-CoA hydratase/isomerase family protein</fullName>
    </submittedName>
</protein>
<dbReference type="InterPro" id="IPR029045">
    <property type="entry name" value="ClpP/crotonase-like_dom_sf"/>
</dbReference>
<evidence type="ECO:0000313" key="3">
    <source>
        <dbReference type="Proteomes" id="UP000657177"/>
    </source>
</evidence>
<dbReference type="InterPro" id="IPR001753">
    <property type="entry name" value="Enoyl-CoA_hydra/iso"/>
</dbReference>
<dbReference type="GO" id="GO:0003824">
    <property type="term" value="F:catalytic activity"/>
    <property type="evidence" value="ECO:0007669"/>
    <property type="project" value="UniProtKB-ARBA"/>
</dbReference>
<dbReference type="Proteomes" id="UP000657177">
    <property type="component" value="Unassembled WGS sequence"/>
</dbReference>
<dbReference type="AlphaFoldDB" id="A0A8J6LLX6"/>
<dbReference type="CDD" id="cd06558">
    <property type="entry name" value="crotonase-like"/>
    <property type="match status" value="1"/>
</dbReference>
<keyword evidence="3" id="KW-1185">Reference proteome</keyword>
<evidence type="ECO:0000256" key="1">
    <source>
        <dbReference type="ARBA" id="ARBA00005254"/>
    </source>
</evidence>
<proteinExistence type="inferred from homology"/>
<dbReference type="Pfam" id="PF00378">
    <property type="entry name" value="ECH_1"/>
    <property type="match status" value="1"/>
</dbReference>
<name>A0A8J6LLX6_9FIRM</name>
<dbReference type="Gene3D" id="3.90.226.10">
    <property type="entry name" value="2-enoyl-CoA Hydratase, Chain A, domain 1"/>
    <property type="match status" value="1"/>
</dbReference>
<sequence length="242" mass="26196">MDYKNIRYAQQGNVGLLTINRPAQTNKLNIQTMNEMVLALKKAEDNGDCRVVVLTGEGEYFCNGGELGDFRHQSSMEIRKFGESFIDLHLTITGLSKPVIAAVQGHALGGGFHLVEACDLAVASEEAEFGVPEITSGLAPMMALTGVSRTLGRKEAMELAFFGQTISARKAQEIGLVNWVCPRGEVLARANGIAQSLAGFNATALNLCKKLYQRIGAAQYRREMEQGLDMLITLLKSGEAGQ</sequence>
<reference evidence="2" key="1">
    <citation type="submission" date="2020-06" db="EMBL/GenBank/DDBJ databases">
        <title>Novel chitinolytic bacterium.</title>
        <authorList>
            <person name="Ungkulpasvich U."/>
            <person name="Kosugi A."/>
            <person name="Uke A."/>
        </authorList>
    </citation>
    <scope>NUCLEOTIDE SEQUENCE</scope>
    <source>
        <strain evidence="2">UUS1-1</strain>
    </source>
</reference>